<organism evidence="1">
    <name type="scientific">marine sediment metagenome</name>
    <dbReference type="NCBI Taxonomy" id="412755"/>
    <lineage>
        <taxon>unclassified sequences</taxon>
        <taxon>metagenomes</taxon>
        <taxon>ecological metagenomes</taxon>
    </lineage>
</organism>
<sequence length="127" mass="15473">MIRKLFDLIIDTLLFLGNFVCHMPSQLARAADKIGNWFSYVFTTLPFKISLIYRFRRIWYPAKSDFELHKLTNEKKKWLDDNLGKYRWKVISRLIKDESDYGYTHIKKYLCFRYKTDAVAFKLRWTE</sequence>
<gene>
    <name evidence="1" type="ORF">LCGC14_0694880</name>
</gene>
<proteinExistence type="predicted"/>
<comment type="caution">
    <text evidence="1">The sequence shown here is derived from an EMBL/GenBank/DDBJ whole genome shotgun (WGS) entry which is preliminary data.</text>
</comment>
<dbReference type="EMBL" id="LAZR01001459">
    <property type="protein sequence ID" value="KKN44283.1"/>
    <property type="molecule type" value="Genomic_DNA"/>
</dbReference>
<dbReference type="AlphaFoldDB" id="A0A0F9TSE7"/>
<accession>A0A0F9TSE7</accession>
<protein>
    <submittedName>
        <fullName evidence="1">Uncharacterized protein</fullName>
    </submittedName>
</protein>
<reference evidence="1" key="1">
    <citation type="journal article" date="2015" name="Nature">
        <title>Complex archaea that bridge the gap between prokaryotes and eukaryotes.</title>
        <authorList>
            <person name="Spang A."/>
            <person name="Saw J.H."/>
            <person name="Jorgensen S.L."/>
            <person name="Zaremba-Niedzwiedzka K."/>
            <person name="Martijn J."/>
            <person name="Lind A.E."/>
            <person name="van Eijk R."/>
            <person name="Schleper C."/>
            <person name="Guy L."/>
            <person name="Ettema T.J."/>
        </authorList>
    </citation>
    <scope>NUCLEOTIDE SEQUENCE</scope>
</reference>
<name>A0A0F9TSE7_9ZZZZ</name>
<evidence type="ECO:0000313" key="1">
    <source>
        <dbReference type="EMBL" id="KKN44283.1"/>
    </source>
</evidence>